<accession>A0A1Y2CG29</accession>
<dbReference type="InterPro" id="IPR036890">
    <property type="entry name" value="HATPase_C_sf"/>
</dbReference>
<dbReference type="SMART" id="SM00448">
    <property type="entry name" value="REC"/>
    <property type="match status" value="2"/>
</dbReference>
<dbReference type="PANTHER" id="PTHR43228:SF1">
    <property type="entry name" value="TWO-COMPONENT RESPONSE REGULATOR ARR22"/>
    <property type="match status" value="1"/>
</dbReference>
<feature type="transmembrane region" description="Helical" evidence="3">
    <location>
        <begin position="137"/>
        <end position="164"/>
    </location>
</feature>
<feature type="transmembrane region" description="Helical" evidence="3">
    <location>
        <begin position="210"/>
        <end position="227"/>
    </location>
</feature>
<dbReference type="Gene3D" id="3.30.565.10">
    <property type="entry name" value="Histidine kinase-like ATPase, C-terminal domain"/>
    <property type="match status" value="1"/>
</dbReference>
<keyword evidence="3" id="KW-0472">Membrane</keyword>
<dbReference type="InterPro" id="IPR052048">
    <property type="entry name" value="ST_Response_Regulator"/>
</dbReference>
<feature type="transmembrane region" description="Helical" evidence="3">
    <location>
        <begin position="292"/>
        <end position="312"/>
    </location>
</feature>
<keyword evidence="3" id="KW-0812">Transmembrane</keyword>
<evidence type="ECO:0000256" key="3">
    <source>
        <dbReference type="SAM" id="Phobius"/>
    </source>
</evidence>
<evidence type="ECO:0000256" key="1">
    <source>
        <dbReference type="PROSITE-ProRule" id="PRU00169"/>
    </source>
</evidence>
<feature type="domain" description="Response regulatory" evidence="4">
    <location>
        <begin position="1116"/>
        <end position="1233"/>
    </location>
</feature>
<protein>
    <recommendedName>
        <fullName evidence="4">Response regulatory domain-containing protein</fullName>
    </recommendedName>
</protein>
<keyword evidence="6" id="KW-1185">Reference proteome</keyword>
<dbReference type="PANTHER" id="PTHR43228">
    <property type="entry name" value="TWO-COMPONENT RESPONSE REGULATOR"/>
    <property type="match status" value="1"/>
</dbReference>
<dbReference type="STRING" id="329046.A0A1Y2CG29"/>
<dbReference type="InterPro" id="IPR001789">
    <property type="entry name" value="Sig_transdc_resp-reg_receiver"/>
</dbReference>
<evidence type="ECO:0000313" key="5">
    <source>
        <dbReference type="EMBL" id="ORY46000.1"/>
    </source>
</evidence>
<dbReference type="PROSITE" id="PS50110">
    <property type="entry name" value="RESPONSE_REGULATORY"/>
    <property type="match status" value="2"/>
</dbReference>
<dbReference type="CDD" id="cd00156">
    <property type="entry name" value="REC"/>
    <property type="match status" value="1"/>
</dbReference>
<name>A0A1Y2CG29_9FUNG</name>
<dbReference type="EMBL" id="MCGO01000018">
    <property type="protein sequence ID" value="ORY46000.1"/>
    <property type="molecule type" value="Genomic_DNA"/>
</dbReference>
<evidence type="ECO:0000259" key="4">
    <source>
        <dbReference type="PROSITE" id="PS50110"/>
    </source>
</evidence>
<proteinExistence type="predicted"/>
<dbReference type="SUPFAM" id="SSF55874">
    <property type="entry name" value="ATPase domain of HSP90 chaperone/DNA topoisomerase II/histidine kinase"/>
    <property type="match status" value="1"/>
</dbReference>
<feature type="modified residue" description="4-aspartylphosphate" evidence="1">
    <location>
        <position position="990"/>
    </location>
</feature>
<dbReference type="InterPro" id="IPR011006">
    <property type="entry name" value="CheY-like_superfamily"/>
</dbReference>
<dbReference type="GO" id="GO:0000160">
    <property type="term" value="P:phosphorelay signal transduction system"/>
    <property type="evidence" value="ECO:0007669"/>
    <property type="project" value="InterPro"/>
</dbReference>
<feature type="transmembrane region" description="Helical" evidence="3">
    <location>
        <begin position="79"/>
        <end position="98"/>
    </location>
</feature>
<feature type="transmembrane region" description="Helical" evidence="3">
    <location>
        <begin position="258"/>
        <end position="280"/>
    </location>
</feature>
<evidence type="ECO:0000313" key="6">
    <source>
        <dbReference type="Proteomes" id="UP000193642"/>
    </source>
</evidence>
<sequence length="1273" mass="139596">MSSEPTPNVIEKGGARSESSALSVERVYGAVFMTQLVLSYGLVRLSQFMTFPNGTTLLWTANGLQLAVMVTIWSRSRLLASRFVVPLCFFVTVFLGLLSSFSSKTAALISLVHLIESSIISWFVFMVSNNSVPLKSLISLTSFIISIAVIVPISSTCRSLILLLNKETSLSLPNLVLLDWCATFAGNLIFAPMFMFHISPSYDDICSLSNGLPVLSAIFCLGIAYLFQYALPNNASLFIIFFQSPFLHISALYGGYVGLSFCSSLSLLSNLGFSFLSSLYTQPLILSISSGFIPVLYIHAIIHISCLISVFLCSRHHQQRHHQLQHSKEDIPSNVTSRKHFFDTDEMNSAEQQTIKTGEMISDEIFHQNNSKMKYMSLMFVQIHSPLITIMEACQIAKLQLDAEARKLLSPVLNSTAFVLSCVDDYLNFERLESGLMKPKLATVNLANILDLPVACAQKVFEKCNIMFEHKSNLMSEWALVDPTILQQILLNILLGPIDCFPESPEKLSLEIKYCVLSTSNDAEMTPLSSLEMAICVPNVSVSVDDVFTPFATKLDSPGNICTLTMPVAKLLIQKLGGELRSFVTKSGNWKITIEIPCQPTPAPISKHNYQSMTSDAAGTNHTASFLKTLAIMTRPEAKDPKDSSSLSNDSGELNSPTLFGVIASSLGIALKSEVFQKSSTLSLPKNEGFSVEGKSYKIRKSNASGLSSGISSLRRSLSSSKQFRKKVHYNDAANQMESSADGKNFEVIDKSLILEEGLRVFTSSDGNVEQISRRSSGISIRVPSLNSTKSPSNKSSRQGTMRGKSSLYQDAASKANSGDLMQVRESDPEEQNIDSDKLLHISLPSIRRNSYASAKRVSLAPSSRRPSITGGSLAGMDSPRIGEGDFGMYSFAIPELASRNLSLKSEASQVDVTITGEKVQQQDQLLLPQGPNDHLQGSILVVDDSAVFRHILVKFLKSISPIYSVSEAPNGEEALDLCRNFIFNIIFMDLDMPKGNGWETVSKLKAIKCLSPIVIITGNNIYNDDIAKLSSSVVEIVPKPLSKDMVLHLLTKYNKTITRATLYLEPKPSIILPAHQGTMQSVGSLSPSINNQVDFEPKKPATLEREKKVSENRTAALVVDDSITNRAILAKMLEKMEVFDDVAQVATGQDAIRLCGMKKFNIIFMDLEMPAMNGEETSARIRSAGIATPIVAVTGNIVRGNDESSLKVVGINQIMLKPITRQGVEDVCRKYVPEITQLPALMFSPTSNTSTNFPAQPRTMFGSLLRNKHTPN</sequence>
<dbReference type="Proteomes" id="UP000193642">
    <property type="component" value="Unassembled WGS sequence"/>
</dbReference>
<keyword evidence="1" id="KW-0597">Phosphoprotein</keyword>
<organism evidence="5 6">
    <name type="scientific">Rhizoclosmatium globosum</name>
    <dbReference type="NCBI Taxonomy" id="329046"/>
    <lineage>
        <taxon>Eukaryota</taxon>
        <taxon>Fungi</taxon>
        <taxon>Fungi incertae sedis</taxon>
        <taxon>Chytridiomycota</taxon>
        <taxon>Chytridiomycota incertae sedis</taxon>
        <taxon>Chytridiomycetes</taxon>
        <taxon>Chytridiales</taxon>
        <taxon>Chytriomycetaceae</taxon>
        <taxon>Rhizoclosmatium</taxon>
    </lineage>
</organism>
<dbReference type="OrthoDB" id="2162381at2759"/>
<dbReference type="CDD" id="cd17546">
    <property type="entry name" value="REC_hyHK_CKI1_RcsC-like"/>
    <property type="match status" value="1"/>
</dbReference>
<dbReference type="Gene3D" id="3.40.50.2300">
    <property type="match status" value="2"/>
</dbReference>
<evidence type="ECO:0000256" key="2">
    <source>
        <dbReference type="SAM" id="MobiDB-lite"/>
    </source>
</evidence>
<dbReference type="Pfam" id="PF00072">
    <property type="entry name" value="Response_reg"/>
    <property type="match status" value="2"/>
</dbReference>
<keyword evidence="3" id="KW-1133">Transmembrane helix</keyword>
<dbReference type="AlphaFoldDB" id="A0A1Y2CG29"/>
<feature type="transmembrane region" description="Helical" evidence="3">
    <location>
        <begin position="234"/>
        <end position="252"/>
    </location>
</feature>
<dbReference type="SUPFAM" id="SSF52172">
    <property type="entry name" value="CheY-like"/>
    <property type="match status" value="2"/>
</dbReference>
<comment type="caution">
    <text evidence="5">The sequence shown here is derived from an EMBL/GenBank/DDBJ whole genome shotgun (WGS) entry which is preliminary data.</text>
</comment>
<feature type="transmembrane region" description="Helical" evidence="3">
    <location>
        <begin position="176"/>
        <end position="198"/>
    </location>
</feature>
<feature type="compositionally biased region" description="Polar residues" evidence="2">
    <location>
        <begin position="785"/>
        <end position="800"/>
    </location>
</feature>
<feature type="modified residue" description="4-aspartylphosphate" evidence="1">
    <location>
        <position position="1167"/>
    </location>
</feature>
<gene>
    <name evidence="5" type="ORF">BCR33DRAFT_716012</name>
</gene>
<feature type="domain" description="Response regulatory" evidence="4">
    <location>
        <begin position="939"/>
        <end position="1055"/>
    </location>
</feature>
<feature type="transmembrane region" description="Helical" evidence="3">
    <location>
        <begin position="105"/>
        <end position="125"/>
    </location>
</feature>
<reference evidence="5 6" key="1">
    <citation type="submission" date="2016-07" db="EMBL/GenBank/DDBJ databases">
        <title>Pervasive Adenine N6-methylation of Active Genes in Fungi.</title>
        <authorList>
            <consortium name="DOE Joint Genome Institute"/>
            <person name="Mondo S.J."/>
            <person name="Dannebaum R.O."/>
            <person name="Kuo R.C."/>
            <person name="Labutti K."/>
            <person name="Haridas S."/>
            <person name="Kuo A."/>
            <person name="Salamov A."/>
            <person name="Ahrendt S.R."/>
            <person name="Lipzen A."/>
            <person name="Sullivan W."/>
            <person name="Andreopoulos W.B."/>
            <person name="Clum A."/>
            <person name="Lindquist E."/>
            <person name="Daum C."/>
            <person name="Ramamoorthy G.K."/>
            <person name="Gryganskyi A."/>
            <person name="Culley D."/>
            <person name="Magnuson J.K."/>
            <person name="James T.Y."/>
            <person name="O'Malley M.A."/>
            <person name="Stajich J.E."/>
            <person name="Spatafora J.W."/>
            <person name="Visel A."/>
            <person name="Grigoriev I.V."/>
        </authorList>
    </citation>
    <scope>NUCLEOTIDE SEQUENCE [LARGE SCALE GENOMIC DNA]</scope>
    <source>
        <strain evidence="5 6">JEL800</strain>
    </source>
</reference>
<feature type="region of interest" description="Disordered" evidence="2">
    <location>
        <begin position="773"/>
        <end position="838"/>
    </location>
</feature>